<feature type="signal peptide" evidence="2">
    <location>
        <begin position="1"/>
        <end position="21"/>
    </location>
</feature>
<evidence type="ECO:0000256" key="2">
    <source>
        <dbReference type="SAM" id="SignalP"/>
    </source>
</evidence>
<dbReference type="GO" id="GO:0006730">
    <property type="term" value="P:one-carbon metabolic process"/>
    <property type="evidence" value="ECO:0007669"/>
    <property type="project" value="TreeGrafter"/>
</dbReference>
<dbReference type="EMBL" id="HQ845771">
    <property type="protein sequence ID" value="AEL22201.1"/>
    <property type="molecule type" value="mRNA"/>
</dbReference>
<dbReference type="Gene3D" id="3.10.200.10">
    <property type="entry name" value="Alpha carbonic anhydrase"/>
    <property type="match status" value="1"/>
</dbReference>
<name>G0YYQ3_HALTU</name>
<organism evidence="4">
    <name type="scientific">Haliotis tuberculata</name>
    <name type="common">Green ormer</name>
    <name type="synonym">Tuberculate abalone</name>
    <dbReference type="NCBI Taxonomy" id="36103"/>
    <lineage>
        <taxon>Eukaryota</taxon>
        <taxon>Metazoa</taxon>
        <taxon>Spiralia</taxon>
        <taxon>Lophotrochozoa</taxon>
        <taxon>Mollusca</taxon>
        <taxon>Gastropoda</taxon>
        <taxon>Vetigastropoda</taxon>
        <taxon>Lepetellida</taxon>
        <taxon>Haliotoidea</taxon>
        <taxon>Haliotidae</taxon>
        <taxon>Haliotis</taxon>
    </lineage>
</organism>
<evidence type="ECO:0000313" key="4">
    <source>
        <dbReference type="EMBL" id="AEL22201.1"/>
    </source>
</evidence>
<keyword evidence="2" id="KW-0732">Signal</keyword>
<dbReference type="PROSITE" id="PS51144">
    <property type="entry name" value="ALPHA_CA_2"/>
    <property type="match status" value="1"/>
</dbReference>
<accession>G0YYQ3</accession>
<reference evidence="4" key="1">
    <citation type="submission" date="2011-01" db="EMBL/GenBank/DDBJ databases">
        <title>Identification of two carbonic anhydrases in the shell-forming mantle of the European abalone Haliotis tuberculata (Gastropoda, Haliotidae): phylogenetic implications.</title>
        <authorList>
            <person name="Le Roy N."/>
            <person name="Marie B."/>
            <person name="Gaume B."/>
            <person name="Guichard N."/>
            <person name="Delgado S."/>
            <person name="Zanella-Cleon I."/>
            <person name="Becchi M."/>
            <person name="Auzoux-Bordenave S."/>
            <person name="Sire J.-Y."/>
            <person name="Marin F."/>
        </authorList>
    </citation>
    <scope>NUCLEOTIDE SEQUENCE</scope>
    <source>
        <strain evidence="4">Htca2</strain>
    </source>
</reference>
<dbReference type="InterPro" id="IPR036398">
    <property type="entry name" value="CA_dom_sf"/>
</dbReference>
<dbReference type="InterPro" id="IPR023561">
    <property type="entry name" value="Carbonic_anhydrase_a-class"/>
</dbReference>
<dbReference type="SMART" id="SM01057">
    <property type="entry name" value="Carb_anhydrase"/>
    <property type="match status" value="1"/>
</dbReference>
<proteinExistence type="evidence at transcript level"/>
<comment type="similarity">
    <text evidence="1">Belongs to the alpha-carbonic anhydrase family.</text>
</comment>
<dbReference type="InterPro" id="IPR001148">
    <property type="entry name" value="CA_dom"/>
</dbReference>
<dbReference type="GO" id="GO:0004089">
    <property type="term" value="F:carbonate dehydratase activity"/>
    <property type="evidence" value="ECO:0007669"/>
    <property type="project" value="UniProtKB-EC"/>
</dbReference>
<dbReference type="CDD" id="cd00326">
    <property type="entry name" value="alpha_CA"/>
    <property type="match status" value="1"/>
</dbReference>
<dbReference type="GO" id="GO:0008270">
    <property type="term" value="F:zinc ion binding"/>
    <property type="evidence" value="ECO:0007669"/>
    <property type="project" value="InterPro"/>
</dbReference>
<dbReference type="PANTHER" id="PTHR18952:SF208">
    <property type="entry name" value="CARBONIC ANHYDRASE XA-RELATED"/>
    <property type="match status" value="1"/>
</dbReference>
<protein>
    <submittedName>
        <fullName evidence="4">Carbonic anhydrase</fullName>
        <ecNumber evidence="4">4.2.1.1</ecNumber>
    </submittedName>
</protein>
<dbReference type="PANTHER" id="PTHR18952">
    <property type="entry name" value="CARBONIC ANHYDRASE"/>
    <property type="match status" value="1"/>
</dbReference>
<feature type="chain" id="PRO_5003411634" evidence="2">
    <location>
        <begin position="22"/>
        <end position="352"/>
    </location>
</feature>
<sequence>MRAGRIVCVLVVTVMSRALSADVLPWSSLPPAQPSPFQDPRICQWQQTEYCFSYDRTSIIGPDRWDLVCDTSPCFGGSSQSPVIINPKRVDYFCDRYHRLGYHPGHVINGLLENDGYYPNIAGDLTSAVLQGVPGYSDCSFLLDSLHIHVGRDGARHGEEHRVRGKRYDGEMHLVNTREGGNGSGSVAGLAVVAVFLSTRYGQHSPELDAILNRVSQIQDYTGGQVCPERPCTRNMKRRMFNRMANQRACPHYASGFGNCGGLNVTFQPDLLLPRSRDFYYYYGSLTTPTLSESVLWQVMKEPLKITRKQLAHIRAMETLYPGIYIGDNGNLRPTQPLRGRRILANCCHSNY</sequence>
<dbReference type="SUPFAM" id="SSF51069">
    <property type="entry name" value="Carbonic anhydrase"/>
    <property type="match status" value="1"/>
</dbReference>
<dbReference type="Pfam" id="PF00194">
    <property type="entry name" value="Carb_anhydrase"/>
    <property type="match status" value="2"/>
</dbReference>
<keyword evidence="4" id="KW-0456">Lyase</keyword>
<evidence type="ECO:0000256" key="1">
    <source>
        <dbReference type="ARBA" id="ARBA00010718"/>
    </source>
</evidence>
<evidence type="ECO:0000259" key="3">
    <source>
        <dbReference type="PROSITE" id="PS51144"/>
    </source>
</evidence>
<dbReference type="EC" id="4.2.1.1" evidence="4"/>
<feature type="domain" description="Alpha-carbonic anhydrase" evidence="3">
    <location>
        <begin position="50"/>
        <end position="347"/>
    </location>
</feature>
<dbReference type="AlphaFoldDB" id="G0YYQ3"/>